<dbReference type="Proteomes" id="UP000219286">
    <property type="component" value="Unassembled WGS sequence"/>
</dbReference>
<organism evidence="4 5">
    <name type="scientific">Trichoderma parareesei</name>
    <name type="common">Filamentous fungus</name>
    <dbReference type="NCBI Taxonomy" id="858221"/>
    <lineage>
        <taxon>Eukaryota</taxon>
        <taxon>Fungi</taxon>
        <taxon>Dikarya</taxon>
        <taxon>Ascomycota</taxon>
        <taxon>Pezizomycotina</taxon>
        <taxon>Sordariomycetes</taxon>
        <taxon>Hypocreomycetidae</taxon>
        <taxon>Hypocreales</taxon>
        <taxon>Hypocreaceae</taxon>
        <taxon>Trichoderma</taxon>
    </lineage>
</organism>
<dbReference type="InterPro" id="IPR051609">
    <property type="entry name" value="NmrA/Isoflavone_reductase-like"/>
</dbReference>
<evidence type="ECO:0000313" key="4">
    <source>
        <dbReference type="EMBL" id="OTA02609.1"/>
    </source>
</evidence>
<evidence type="ECO:0000256" key="1">
    <source>
        <dbReference type="ARBA" id="ARBA00022857"/>
    </source>
</evidence>
<keyword evidence="2" id="KW-0560">Oxidoreductase</keyword>
<reference evidence="4 5" key="1">
    <citation type="journal article" date="2015" name="Genome Announc.">
        <title>Genome sequence and annotation of Trichoderma parareesei, the ancestor of the cellulase producer Trichoderma reesei.</title>
        <authorList>
            <person name="Yang D."/>
            <person name="Pomraning K."/>
            <person name="Kopchinskiy A."/>
            <person name="Karimi Aghcheh R."/>
            <person name="Atanasova L."/>
            <person name="Chenthamara K."/>
            <person name="Baker S.E."/>
            <person name="Zhang R."/>
            <person name="Shen Q."/>
            <person name="Freitag M."/>
            <person name="Kubicek C.P."/>
            <person name="Druzhinina I.S."/>
        </authorList>
    </citation>
    <scope>NUCLEOTIDE SEQUENCE [LARGE SCALE GENOMIC DNA]</scope>
    <source>
        <strain evidence="4 5">CBS 125925</strain>
    </source>
</reference>
<evidence type="ECO:0000313" key="5">
    <source>
        <dbReference type="Proteomes" id="UP000219286"/>
    </source>
</evidence>
<dbReference type="OrthoDB" id="9974981at2759"/>
<protein>
    <submittedName>
        <fullName evidence="4">Isoflavon reductase</fullName>
    </submittedName>
</protein>
<dbReference type="InterPro" id="IPR008030">
    <property type="entry name" value="NmrA-like"/>
</dbReference>
<evidence type="ECO:0000256" key="2">
    <source>
        <dbReference type="ARBA" id="ARBA00023002"/>
    </source>
</evidence>
<dbReference type="Gene3D" id="3.90.25.10">
    <property type="entry name" value="UDP-galactose 4-epimerase, domain 1"/>
    <property type="match status" value="1"/>
</dbReference>
<proteinExistence type="predicted"/>
<dbReference type="AlphaFoldDB" id="A0A2H2Z4K6"/>
<dbReference type="InterPro" id="IPR036291">
    <property type="entry name" value="NAD(P)-bd_dom_sf"/>
</dbReference>
<name>A0A2H2Z4K6_TRIPA</name>
<dbReference type="Pfam" id="PF05368">
    <property type="entry name" value="NmrA"/>
    <property type="match status" value="1"/>
</dbReference>
<dbReference type="PANTHER" id="PTHR47706:SF1">
    <property type="entry name" value="CIPA-LIKE, PUTATIVE (AFU_ORTHOLOGUE AFUA_1G12460)-RELATED"/>
    <property type="match status" value="1"/>
</dbReference>
<dbReference type="CDD" id="cd05259">
    <property type="entry name" value="PCBER_SDR_a"/>
    <property type="match status" value="1"/>
</dbReference>
<dbReference type="GO" id="GO:0016491">
    <property type="term" value="F:oxidoreductase activity"/>
    <property type="evidence" value="ECO:0007669"/>
    <property type="project" value="UniProtKB-KW"/>
</dbReference>
<sequence>MAFRVAVAGATGDLGVPIVRALLAAGYHVTALTREGSNNTSKLPKSSNLSIAQVDYSSVQSLENALQDHAVVISTLTSTFVGDQNPLIDVAIATGVARFIPSEFGSDVLNEKRNQLPVFEGKVNTLEYLKAAAAKNPGFTYTAVCTGAFLDWGLHGFIINVPERTAIIYNGGDVPFSATNLDTIGRAVVGIIEHLPETANRPVYIHDAAVTQNQLIQYAKEKDGREWKITYKSTEEMRLSALDQVAKGNTDWSVLQAFVFSSFLGEGYGIDFSDHLDNELLGIKGLTEGEVRKLIESLL</sequence>
<comment type="caution">
    <text evidence="4">The sequence shown here is derived from an EMBL/GenBank/DDBJ whole genome shotgun (WGS) entry which is preliminary data.</text>
</comment>
<dbReference type="InterPro" id="IPR045312">
    <property type="entry name" value="PCBER-like"/>
</dbReference>
<dbReference type="Gene3D" id="3.40.50.720">
    <property type="entry name" value="NAD(P)-binding Rossmann-like Domain"/>
    <property type="match status" value="1"/>
</dbReference>
<accession>A0A2H2Z4K6</accession>
<dbReference type="SUPFAM" id="SSF51735">
    <property type="entry name" value="NAD(P)-binding Rossmann-fold domains"/>
    <property type="match status" value="1"/>
</dbReference>
<keyword evidence="5" id="KW-1185">Reference proteome</keyword>
<evidence type="ECO:0000259" key="3">
    <source>
        <dbReference type="Pfam" id="PF05368"/>
    </source>
</evidence>
<feature type="domain" description="NmrA-like" evidence="3">
    <location>
        <begin position="4"/>
        <end position="231"/>
    </location>
</feature>
<dbReference type="PANTHER" id="PTHR47706">
    <property type="entry name" value="NMRA-LIKE FAMILY PROTEIN"/>
    <property type="match status" value="1"/>
</dbReference>
<gene>
    <name evidence="4" type="ORF">A9Z42_0029990</name>
</gene>
<keyword evidence="1" id="KW-0521">NADP</keyword>
<dbReference type="EMBL" id="LFMI01000342">
    <property type="protein sequence ID" value="OTA02609.1"/>
    <property type="molecule type" value="Genomic_DNA"/>
</dbReference>